<name>A0A5D0TT84_9ACTN</name>
<dbReference type="EMBL" id="VSFF01000016">
    <property type="protein sequence ID" value="TYC08556.1"/>
    <property type="molecule type" value="Genomic_DNA"/>
</dbReference>
<protein>
    <submittedName>
        <fullName evidence="2">AAA family ATPase</fullName>
    </submittedName>
</protein>
<evidence type="ECO:0000313" key="2">
    <source>
        <dbReference type="EMBL" id="TYC08556.1"/>
    </source>
</evidence>
<dbReference type="GO" id="GO:0016887">
    <property type="term" value="F:ATP hydrolysis activity"/>
    <property type="evidence" value="ECO:0007669"/>
    <property type="project" value="InterPro"/>
</dbReference>
<dbReference type="Proteomes" id="UP000322634">
    <property type="component" value="Unassembled WGS sequence"/>
</dbReference>
<dbReference type="InterPro" id="IPR027417">
    <property type="entry name" value="P-loop_NTPase"/>
</dbReference>
<keyword evidence="3" id="KW-1185">Reference proteome</keyword>
<dbReference type="SUPFAM" id="SSF52540">
    <property type="entry name" value="P-loop containing nucleoside triphosphate hydrolases"/>
    <property type="match status" value="1"/>
</dbReference>
<evidence type="ECO:0000313" key="3">
    <source>
        <dbReference type="Proteomes" id="UP000322634"/>
    </source>
</evidence>
<proteinExistence type="predicted"/>
<comment type="caution">
    <text evidence="2">The sequence shown here is derived from an EMBL/GenBank/DDBJ whole genome shotgun (WGS) entry which is preliminary data.</text>
</comment>
<dbReference type="InterPro" id="IPR003959">
    <property type="entry name" value="ATPase_AAA_core"/>
</dbReference>
<feature type="domain" description="ATPase AAA-type core" evidence="1">
    <location>
        <begin position="80"/>
        <end position="193"/>
    </location>
</feature>
<reference evidence="2 3" key="1">
    <citation type="submission" date="2019-08" db="EMBL/GenBank/DDBJ databases">
        <title>Actinomadura sp. nov. CYP1-5 isolated from mountain soil.</title>
        <authorList>
            <person name="Songsumanus A."/>
            <person name="Kuncharoen N."/>
            <person name="Kudo T."/>
            <person name="Yuki M."/>
            <person name="Igarashi Y."/>
            <person name="Tanasupawat S."/>
        </authorList>
    </citation>
    <scope>NUCLEOTIDE SEQUENCE [LARGE SCALE GENOMIC DNA]</scope>
    <source>
        <strain evidence="2 3">GKU157</strain>
    </source>
</reference>
<dbReference type="OrthoDB" id="5037894at2"/>
<evidence type="ECO:0000259" key="1">
    <source>
        <dbReference type="Pfam" id="PF00004"/>
    </source>
</evidence>
<dbReference type="AlphaFoldDB" id="A0A5D0TT84"/>
<gene>
    <name evidence="2" type="ORF">FXF65_37305</name>
</gene>
<dbReference type="RefSeq" id="WP_148354820.1">
    <property type="nucleotide sequence ID" value="NZ_JBHSBF010000002.1"/>
</dbReference>
<accession>A0A5D0TT84</accession>
<sequence>MPASTIVASSGQIRLFDTSVQTFDLLPVATYAIDFSQTAGYSLRQVEPLAPGGETVYGTHAERVTRIMRGYEAMDRSLGVILSGGKGMGKSLMIRMLAERARDDLGLPTVLVQRSTPGLASFLDELGEALVVFDEFEKAFAAGDEVEPQNQFLGLFDGLSATKRLYALSVNELGRVHDAMLNRPGRFHYHMRFAYPGPEAVGQYLHNQVPGITGTQIEEIVDFSRKYDINYDHLRAIAFEMRLGESFGDAIGDLNIKRTGRRGKDPVQARITWTDGDTDEISGEIDLFDLDARQSIEDWDLDIELRFRMRDACPSEGGYVLPADAFEIVDNRTEEQKAEAGDEDTKPLDLRAASVVLHRPHTYSIDF</sequence>
<organism evidence="2 3">
    <name type="scientific">Actinomadura syzygii</name>
    <dbReference type="NCBI Taxonomy" id="1427538"/>
    <lineage>
        <taxon>Bacteria</taxon>
        <taxon>Bacillati</taxon>
        <taxon>Actinomycetota</taxon>
        <taxon>Actinomycetes</taxon>
        <taxon>Streptosporangiales</taxon>
        <taxon>Thermomonosporaceae</taxon>
        <taxon>Actinomadura</taxon>
    </lineage>
</organism>
<dbReference type="Gene3D" id="3.40.50.300">
    <property type="entry name" value="P-loop containing nucleotide triphosphate hydrolases"/>
    <property type="match status" value="1"/>
</dbReference>
<dbReference type="GO" id="GO:0005524">
    <property type="term" value="F:ATP binding"/>
    <property type="evidence" value="ECO:0007669"/>
    <property type="project" value="InterPro"/>
</dbReference>
<dbReference type="Pfam" id="PF00004">
    <property type="entry name" value="AAA"/>
    <property type="match status" value="1"/>
</dbReference>